<dbReference type="Proteomes" id="UP001162885">
    <property type="component" value="Chromosome"/>
</dbReference>
<dbReference type="AlphaFoldDB" id="A0AAX3A5A4"/>
<protein>
    <submittedName>
        <fullName evidence="2">Uncharacterized protein</fullName>
    </submittedName>
</protein>
<dbReference type="RefSeq" id="WP_077739434.1">
    <property type="nucleotide sequence ID" value="NZ_AP022579.1"/>
</dbReference>
<proteinExistence type="predicted"/>
<dbReference type="EMBL" id="AP022579">
    <property type="protein sequence ID" value="BBX92712.1"/>
    <property type="molecule type" value="Genomic_DNA"/>
</dbReference>
<organism evidence="2 4">
    <name type="scientific">Mycolicibacterium boenickei</name>
    <dbReference type="NCBI Taxonomy" id="146017"/>
    <lineage>
        <taxon>Bacteria</taxon>
        <taxon>Bacillati</taxon>
        <taxon>Actinomycetota</taxon>
        <taxon>Actinomycetes</taxon>
        <taxon>Mycobacteriales</taxon>
        <taxon>Mycobacteriaceae</taxon>
        <taxon>Mycolicibacterium</taxon>
    </lineage>
</organism>
<dbReference type="Proteomes" id="UP000466683">
    <property type="component" value="Chromosome"/>
</dbReference>
<reference evidence="1 3" key="1">
    <citation type="journal article" date="2019" name="Emerg. Microbes Infect.">
        <title>Comprehensive subspecies identification of 175 nontuberculous mycobacteria species based on 7547 genomic profiles.</title>
        <authorList>
            <person name="Matsumoto Y."/>
            <person name="Kinjo T."/>
            <person name="Motooka D."/>
            <person name="Nabeya D."/>
            <person name="Jung N."/>
            <person name="Uechi K."/>
            <person name="Horii T."/>
            <person name="Iida T."/>
            <person name="Fujita J."/>
            <person name="Nakamura S."/>
        </authorList>
    </citation>
    <scope>NUCLEOTIDE SEQUENCE [LARGE SCALE GENOMIC DNA]</scope>
    <source>
        <strain evidence="1 3">JCM 15653</strain>
    </source>
</reference>
<sequence>MPSAIADDELTRRAFAAYFRTGGTEQPTKGSGEVAHDGKRYVVLRNRGGLLAVYRVRNDGMLRRMRRWPAELEH</sequence>
<evidence type="ECO:0000313" key="3">
    <source>
        <dbReference type="Proteomes" id="UP000466683"/>
    </source>
</evidence>
<reference evidence="2 4" key="3">
    <citation type="journal article" date="2022" name="BMC Genomics">
        <title>Comparative genome analysis of mycobacteria focusing on tRNA and non-coding RNA.</title>
        <authorList>
            <person name="Behra P.R.K."/>
            <person name="Pettersson B.M.F."/>
            <person name="Ramesh M."/>
            <person name="Das S."/>
            <person name="Dasgupta S."/>
            <person name="Kirsebom L.A."/>
        </authorList>
    </citation>
    <scope>NUCLEOTIDE SEQUENCE [LARGE SCALE GENOMIC DNA]</scope>
    <source>
        <strain evidence="2 4">DSM 44677</strain>
    </source>
</reference>
<reference evidence="1" key="2">
    <citation type="submission" date="2020-02" db="EMBL/GenBank/DDBJ databases">
        <authorList>
            <person name="Matsumoto Y."/>
            <person name="Motooka D."/>
            <person name="Nakamura S."/>
        </authorList>
    </citation>
    <scope>NUCLEOTIDE SEQUENCE</scope>
    <source>
        <strain evidence="1">JCM 15653</strain>
    </source>
</reference>
<dbReference type="EMBL" id="CP060016">
    <property type="protein sequence ID" value="UNC02671.1"/>
    <property type="molecule type" value="Genomic_DNA"/>
</dbReference>
<keyword evidence="3" id="KW-1185">Reference proteome</keyword>
<accession>A0AAX3A5A4</accession>
<gene>
    <name evidence="2" type="ORF">H5U98_15650</name>
    <name evidence="1" type="ORF">MBOE_43610</name>
</gene>
<evidence type="ECO:0000313" key="1">
    <source>
        <dbReference type="EMBL" id="BBX92712.1"/>
    </source>
</evidence>
<evidence type="ECO:0000313" key="2">
    <source>
        <dbReference type="EMBL" id="UNC02671.1"/>
    </source>
</evidence>
<evidence type="ECO:0000313" key="4">
    <source>
        <dbReference type="Proteomes" id="UP001162885"/>
    </source>
</evidence>
<name>A0AAX3A5A4_9MYCO</name>